<proteinExistence type="predicted"/>
<evidence type="ECO:0000313" key="3">
    <source>
        <dbReference type="EMBL" id="KAK3249206.1"/>
    </source>
</evidence>
<feature type="compositionally biased region" description="Basic and acidic residues" evidence="1">
    <location>
        <begin position="43"/>
        <end position="55"/>
    </location>
</feature>
<dbReference type="AlphaFoldDB" id="A0AAE0C677"/>
<organism evidence="3 4">
    <name type="scientific">Cymbomonas tetramitiformis</name>
    <dbReference type="NCBI Taxonomy" id="36881"/>
    <lineage>
        <taxon>Eukaryota</taxon>
        <taxon>Viridiplantae</taxon>
        <taxon>Chlorophyta</taxon>
        <taxon>Pyramimonadophyceae</taxon>
        <taxon>Pyramimonadales</taxon>
        <taxon>Pyramimonadaceae</taxon>
        <taxon>Cymbomonas</taxon>
    </lineage>
</organism>
<feature type="transmembrane region" description="Helical" evidence="2">
    <location>
        <begin position="6"/>
        <end position="28"/>
    </location>
</feature>
<comment type="caution">
    <text evidence="3">The sequence shown here is derived from an EMBL/GenBank/DDBJ whole genome shotgun (WGS) entry which is preliminary data.</text>
</comment>
<keyword evidence="2" id="KW-0472">Membrane</keyword>
<evidence type="ECO:0000313" key="4">
    <source>
        <dbReference type="Proteomes" id="UP001190700"/>
    </source>
</evidence>
<feature type="compositionally biased region" description="Basic residues" evidence="1">
    <location>
        <begin position="64"/>
        <end position="73"/>
    </location>
</feature>
<keyword evidence="2" id="KW-1133">Transmembrane helix</keyword>
<accession>A0AAE0C677</accession>
<evidence type="ECO:0000256" key="2">
    <source>
        <dbReference type="SAM" id="Phobius"/>
    </source>
</evidence>
<reference evidence="3 4" key="1">
    <citation type="journal article" date="2015" name="Genome Biol. Evol.">
        <title>Comparative Genomics of a Bacterivorous Green Alga Reveals Evolutionary Causalities and Consequences of Phago-Mixotrophic Mode of Nutrition.</title>
        <authorList>
            <person name="Burns J.A."/>
            <person name="Paasch A."/>
            <person name="Narechania A."/>
            <person name="Kim E."/>
        </authorList>
    </citation>
    <scope>NUCLEOTIDE SEQUENCE [LARGE SCALE GENOMIC DNA]</scope>
    <source>
        <strain evidence="3 4">PLY_AMNH</strain>
    </source>
</reference>
<name>A0AAE0C677_9CHLO</name>
<protein>
    <submittedName>
        <fullName evidence="3">Uncharacterized protein</fullName>
    </submittedName>
</protein>
<feature type="region of interest" description="Disordered" evidence="1">
    <location>
        <begin position="43"/>
        <end position="76"/>
    </location>
</feature>
<evidence type="ECO:0000256" key="1">
    <source>
        <dbReference type="SAM" id="MobiDB-lite"/>
    </source>
</evidence>
<keyword evidence="4" id="KW-1185">Reference proteome</keyword>
<dbReference type="EMBL" id="LGRX02027537">
    <property type="protein sequence ID" value="KAK3249206.1"/>
    <property type="molecule type" value="Genomic_DNA"/>
</dbReference>
<sequence>MSSRVIEVRSFTVGLISGLAIGICYRFFGFRFERLFGSTNTEDKTGARQNLKSEELEQSPSKPQVKRKRRKTSRSATVGNCGLGDAWAEVQFFDSAQGMNLQNVEQLSWKTNAVSDEGRAVTRWVHCCDALAWIKSQTAFTEQVITSLPDICELPDCGNSVHIYCEWFKETCEIILQKSAPSAIVIFYQSDFKRDGIWVDKSHLCNVAAERAQSKLLWHKIVCINAPGSSRFGRPTYTHMLAFSKQVLIKSWSPGTQFHHIQLSGTWLFRLLP</sequence>
<dbReference type="Proteomes" id="UP001190700">
    <property type="component" value="Unassembled WGS sequence"/>
</dbReference>
<keyword evidence="2" id="KW-0812">Transmembrane</keyword>
<gene>
    <name evidence="3" type="ORF">CYMTET_41357</name>
</gene>